<feature type="transmembrane region" description="Helical" evidence="9">
    <location>
        <begin position="451"/>
        <end position="475"/>
    </location>
</feature>
<dbReference type="PANTHER" id="PTHR11629:SF63">
    <property type="entry name" value="V-TYPE PROTON ATPASE SUBUNIT A"/>
    <property type="match status" value="1"/>
</dbReference>
<accession>A0A974SMA2</accession>
<dbReference type="GO" id="GO:0051117">
    <property type="term" value="F:ATPase binding"/>
    <property type="evidence" value="ECO:0007669"/>
    <property type="project" value="TreeGrafter"/>
</dbReference>
<keyword evidence="11" id="KW-1185">Reference proteome</keyword>
<keyword evidence="6" id="KW-0406">Ion transport</keyword>
<evidence type="ECO:0000256" key="6">
    <source>
        <dbReference type="ARBA" id="ARBA00023065"/>
    </source>
</evidence>
<keyword evidence="7 9" id="KW-0472">Membrane</keyword>
<evidence type="ECO:0008006" key="12">
    <source>
        <dbReference type="Google" id="ProtNLM"/>
    </source>
</evidence>
<organism evidence="10 11">
    <name type="scientific">Azospira restricta</name>
    <dbReference type="NCBI Taxonomy" id="404405"/>
    <lineage>
        <taxon>Bacteria</taxon>
        <taxon>Pseudomonadati</taxon>
        <taxon>Pseudomonadota</taxon>
        <taxon>Betaproteobacteria</taxon>
        <taxon>Rhodocyclales</taxon>
        <taxon>Rhodocyclaceae</taxon>
        <taxon>Azospira</taxon>
    </lineage>
</organism>
<proteinExistence type="inferred from homology"/>
<gene>
    <name evidence="10" type="ORF">IWH25_10655</name>
</gene>
<dbReference type="EMBL" id="CP064781">
    <property type="protein sequence ID" value="QRJ62257.1"/>
    <property type="molecule type" value="Genomic_DNA"/>
</dbReference>
<protein>
    <recommendedName>
        <fullName evidence="12">V-type ATP synthase subunit I</fullName>
    </recommendedName>
</protein>
<comment type="similarity">
    <text evidence="2">Belongs to the V-ATPase 116 kDa subunit family.</text>
</comment>
<dbReference type="Proteomes" id="UP000663444">
    <property type="component" value="Chromosome"/>
</dbReference>
<evidence type="ECO:0000256" key="5">
    <source>
        <dbReference type="ARBA" id="ARBA00022989"/>
    </source>
</evidence>
<feature type="transmembrane region" description="Helical" evidence="9">
    <location>
        <begin position="410"/>
        <end position="431"/>
    </location>
</feature>
<keyword evidence="5 9" id="KW-1133">Transmembrane helix</keyword>
<feature type="region of interest" description="Disordered" evidence="8">
    <location>
        <begin position="586"/>
        <end position="605"/>
    </location>
</feature>
<dbReference type="AlphaFoldDB" id="A0A974SMA2"/>
<evidence type="ECO:0000256" key="4">
    <source>
        <dbReference type="ARBA" id="ARBA00022692"/>
    </source>
</evidence>
<feature type="transmembrane region" description="Helical" evidence="9">
    <location>
        <begin position="336"/>
        <end position="364"/>
    </location>
</feature>
<keyword evidence="4 9" id="KW-0812">Transmembrane</keyword>
<dbReference type="InterPro" id="IPR002490">
    <property type="entry name" value="V-ATPase_116kDa_su"/>
</dbReference>
<feature type="transmembrane region" description="Helical" evidence="9">
    <location>
        <begin position="510"/>
        <end position="532"/>
    </location>
</feature>
<reference evidence="10" key="1">
    <citation type="submission" date="2020-11" db="EMBL/GenBank/DDBJ databases">
        <title>Azospira restricta DSM 18626 genome sequence.</title>
        <authorList>
            <person name="Moe W.M."/>
        </authorList>
    </citation>
    <scope>NUCLEOTIDE SEQUENCE</scope>
    <source>
        <strain evidence="10">DSM 18626</strain>
    </source>
</reference>
<evidence type="ECO:0000256" key="7">
    <source>
        <dbReference type="ARBA" id="ARBA00023136"/>
    </source>
</evidence>
<evidence type="ECO:0000313" key="10">
    <source>
        <dbReference type="EMBL" id="QRJ62257.1"/>
    </source>
</evidence>
<evidence type="ECO:0000256" key="9">
    <source>
        <dbReference type="SAM" id="Phobius"/>
    </source>
</evidence>
<dbReference type="RefSeq" id="WP_203385785.1">
    <property type="nucleotide sequence ID" value="NZ_CP064781.1"/>
</dbReference>
<dbReference type="GO" id="GO:0033179">
    <property type="term" value="C:proton-transporting V-type ATPase, V0 domain"/>
    <property type="evidence" value="ECO:0007669"/>
    <property type="project" value="InterPro"/>
</dbReference>
<sequence>MTLRPECARWFEILAAREDALGVADALAAAGCAEFEAGSVAVAGADGERHRRRERFRELERRYREWWPEVAPAVPQAFPDEALAAAIARVDGWAAAAAPTIAALVAAEAELAELAQWREILAAPEFGAGERAALAGASRLSPALFACPEATPPAPEGLLLRPFAAGGRRYLFALGEAPAMALLAEQLAAAGGRRLSAPAWLGDAEAPARLAARAEACRQAAVAARARLAGLADQHGLAAALAAARCCCWGVDNVAALEERRALCRVTGWTGDPAGVRGALAAAGLAALVRFPPPPAALQPPLLLHNPWWASPYERFCRLLGMPAGNAADPSALVALIFPLLFGYMFGDLGQGLVVCAAGIAFGGRWPLARLLVPAGLAAALFGLLFGSVFSQGGIIAPLWTDPLADPLPVLLPPIAAGAALLLLSVALAGVEARWRGELAAFVRREGGAVVLYLALLAAFAVPADYVVPLLAAALLAQLPFAARGGALGLLAGLAECLEKTLQLLINTVSFVRVGAFAIAHAGLSAALAMLADAAGGGVGWLLVVVLGNLFIVALEVLVVSIQTTRLVLFEFFTRFFVGSGRAFHPQAPAGASHDAASREVRHEN</sequence>
<feature type="transmembrane region" description="Helical" evidence="9">
    <location>
        <begin position="481"/>
        <end position="498"/>
    </location>
</feature>
<feature type="transmembrane region" description="Helical" evidence="9">
    <location>
        <begin position="538"/>
        <end position="560"/>
    </location>
</feature>
<dbReference type="GO" id="GO:0007035">
    <property type="term" value="P:vacuolar acidification"/>
    <property type="evidence" value="ECO:0007669"/>
    <property type="project" value="TreeGrafter"/>
</dbReference>
<comment type="subcellular location">
    <subcellularLocation>
        <location evidence="1">Membrane</location>
        <topology evidence="1">Multi-pass membrane protein</topology>
    </subcellularLocation>
</comment>
<keyword evidence="3" id="KW-0813">Transport</keyword>
<dbReference type="GO" id="GO:0016471">
    <property type="term" value="C:vacuolar proton-transporting V-type ATPase complex"/>
    <property type="evidence" value="ECO:0007669"/>
    <property type="project" value="TreeGrafter"/>
</dbReference>
<name>A0A974SMA2_9RHOO</name>
<evidence type="ECO:0000256" key="2">
    <source>
        <dbReference type="ARBA" id="ARBA00009904"/>
    </source>
</evidence>
<dbReference type="KEGG" id="ares:IWH25_10655"/>
<feature type="transmembrane region" description="Helical" evidence="9">
    <location>
        <begin position="371"/>
        <end position="390"/>
    </location>
</feature>
<feature type="compositionally biased region" description="Basic and acidic residues" evidence="8">
    <location>
        <begin position="596"/>
        <end position="605"/>
    </location>
</feature>
<evidence type="ECO:0000256" key="3">
    <source>
        <dbReference type="ARBA" id="ARBA00022448"/>
    </source>
</evidence>
<dbReference type="GO" id="GO:0046961">
    <property type="term" value="F:proton-transporting ATPase activity, rotational mechanism"/>
    <property type="evidence" value="ECO:0007669"/>
    <property type="project" value="InterPro"/>
</dbReference>
<evidence type="ECO:0000256" key="8">
    <source>
        <dbReference type="SAM" id="MobiDB-lite"/>
    </source>
</evidence>
<evidence type="ECO:0000256" key="1">
    <source>
        <dbReference type="ARBA" id="ARBA00004141"/>
    </source>
</evidence>
<dbReference type="PANTHER" id="PTHR11629">
    <property type="entry name" value="VACUOLAR PROTON ATPASES"/>
    <property type="match status" value="1"/>
</dbReference>
<evidence type="ECO:0000313" key="11">
    <source>
        <dbReference type="Proteomes" id="UP000663444"/>
    </source>
</evidence>